<dbReference type="Pfam" id="PF07523">
    <property type="entry name" value="Big_3"/>
    <property type="match status" value="1"/>
</dbReference>
<dbReference type="Gene3D" id="2.60.40.3630">
    <property type="match status" value="2"/>
</dbReference>
<feature type="signal peptide" evidence="2">
    <location>
        <begin position="1"/>
        <end position="24"/>
    </location>
</feature>
<reference evidence="5 6" key="1">
    <citation type="journal article" date="2016" name="Int. J. Syst. Evol. Microbiol.">
        <title>Peptococcus simiae sp. nov., isolated from rhesus macaque faeces and emended description of the genus Peptococcus.</title>
        <authorList>
            <person name="Shkoporov A.N."/>
            <person name="Efimov B.A."/>
            <person name="Kondova I."/>
            <person name="Ouwerling B."/>
            <person name="Chaplin A.V."/>
            <person name="Shcherbakova V.A."/>
            <person name="Langermans J.A.M."/>
        </authorList>
    </citation>
    <scope>NUCLEOTIDE SEQUENCE [LARGE SCALE GENOMIC DNA]</scope>
    <source>
        <strain evidence="5 6">M108</strain>
    </source>
</reference>
<proteinExistence type="predicted"/>
<feature type="region of interest" description="Disordered" evidence="1">
    <location>
        <begin position="2857"/>
        <end position="2895"/>
    </location>
</feature>
<evidence type="ECO:0000256" key="1">
    <source>
        <dbReference type="SAM" id="MobiDB-lite"/>
    </source>
</evidence>
<evidence type="ECO:0000256" key="2">
    <source>
        <dbReference type="SAM" id="SignalP"/>
    </source>
</evidence>
<feature type="domain" description="Bacterial Ig" evidence="4">
    <location>
        <begin position="2169"/>
        <end position="2231"/>
    </location>
</feature>
<keyword evidence="6" id="KW-1185">Reference proteome</keyword>
<feature type="region of interest" description="Disordered" evidence="1">
    <location>
        <begin position="2720"/>
        <end position="2742"/>
    </location>
</feature>
<feature type="region of interest" description="Disordered" evidence="1">
    <location>
        <begin position="2684"/>
        <end position="2708"/>
    </location>
</feature>
<dbReference type="RefSeq" id="WP_408976423.1">
    <property type="nucleotide sequence ID" value="NZ_JBJUVG010000001.1"/>
</dbReference>
<gene>
    <name evidence="5" type="ORF">ACKQTC_00130</name>
</gene>
<dbReference type="InterPro" id="IPR013783">
    <property type="entry name" value="Ig-like_fold"/>
</dbReference>
<feature type="region of interest" description="Disordered" evidence="1">
    <location>
        <begin position="706"/>
        <end position="727"/>
    </location>
</feature>
<evidence type="ECO:0000313" key="6">
    <source>
        <dbReference type="Proteomes" id="UP001631949"/>
    </source>
</evidence>
<comment type="caution">
    <text evidence="5">The sequence shown here is derived from an EMBL/GenBank/DDBJ whole genome shotgun (WGS) entry which is preliminary data.</text>
</comment>
<dbReference type="InterPro" id="IPR041498">
    <property type="entry name" value="Big_6"/>
</dbReference>
<evidence type="ECO:0000313" key="5">
    <source>
        <dbReference type="EMBL" id="MFM9412792.1"/>
    </source>
</evidence>
<dbReference type="InterPro" id="IPR022038">
    <property type="entry name" value="Ig-like_bact"/>
</dbReference>
<feature type="compositionally biased region" description="Basic and acidic residues" evidence="1">
    <location>
        <begin position="2779"/>
        <end position="2793"/>
    </location>
</feature>
<dbReference type="Proteomes" id="UP001631949">
    <property type="component" value="Unassembled WGS sequence"/>
</dbReference>
<feature type="domain" description="Ig-like" evidence="3">
    <location>
        <begin position="2053"/>
        <end position="2098"/>
    </location>
</feature>
<feature type="domain" description="Bacterial Ig" evidence="4">
    <location>
        <begin position="1727"/>
        <end position="1798"/>
    </location>
</feature>
<feature type="compositionally biased region" description="Basic and acidic residues" evidence="1">
    <location>
        <begin position="2801"/>
        <end position="2814"/>
    </location>
</feature>
<evidence type="ECO:0000259" key="4">
    <source>
        <dbReference type="Pfam" id="PF17936"/>
    </source>
</evidence>
<feature type="region of interest" description="Disordered" evidence="1">
    <location>
        <begin position="1804"/>
        <end position="1846"/>
    </location>
</feature>
<feature type="region of interest" description="Disordered" evidence="1">
    <location>
        <begin position="2779"/>
        <end position="2828"/>
    </location>
</feature>
<sequence>MKKKFLSFLLVLTMLLSVVTPVAASPSNGAAAGTLEIEKTETQKQIIFDITGHAKEQAYDQAPQNGFKLFGAFGLRALPSNQNLDQQVTITANLNLVGFAGQDFDWDILKDKIGSMKLTPKLIYAGGREVLKDSLTENFSLNKRTLTFEVARGEIEAAQSVELVMSLSADAGDTITDNVDIRAFETQTATNGNKTINITVTQIANPTISTAYKDPFGRDVSPLQYNQELKAVEGKNFKWVVNGPNALDMTIPLENKSQSYKRAFAEEYGARPLNKPQGAKITIDGQEAGELKAAGATESQVKFATEYDVITGGKITLTFLPKVQEKPDPNLPTPEGYYEITFKSGEGYFTNKDLKNESKTYIAKEGSTWEQFKEKVPAAPTATHPFGSAFTKWTDASGADFDFAQAAGPIGGSKVYTANFAKQVLGFKVTQDPTKMTYTVGNKFDPAGMEVEITYADGNRVKIPADQFAANNIVITPAKDIALDKGHNGQRIKATLKDGAGQDAKDLAEGYTKGALTVESSLTEGADITLTQPRHGDQTVTGTMTLPASATEAQKAEFKSLVGKEVTVGTGDVKAGYGIGKGYVTSVTEKEGKLTAHVTAYINKDYISNPANEELYGDLAEDWKAQAANGKLLAGQEIFAYVNELGISGSVPQAKVALNPDNLNTILPTADKVLENFKDKKGVDKDKYATLKTAVDKAYNDLVGKASKPEDQINQAAKKANDPSEANQKELDAAYKTIKKAIEALTANNLPEIEGPANMSIIKGDALDLDKKVVVDVKATENQTAAKGFVVLKDGDNVKAQTSPKVDEKIDLKQTSGKYYTVKVTNAKGQTVDAETAKTTPGTYTVTYTVEDSKGATASHDMTLVVKDDVIEVPGEFPEVIPEGYVTVEFKSGDNGGLQGTTKFLVKKDAEQGKVTVPTIVPKAGWVKADPAWAPVIPATFAANFATTARYKADADISETPKEGYSKVTFDALDKGKIGNGRTKTIYVNPAKAVTLKAPTVTANTGYTFKAWDPAVEGAKIYDKDQLILATYTSEDPISDTEKEGYIKVSFNEGKNGSFTANPLKKDFWVKPDTIVDLRDKAEALGVKANAGYRFTQWDKSLIVNYPANTEAQTITAQYELDSDFSDKEKAGYTKITFAAGDHGQFVNGAKTELWVNPAKELTLPVPAVIPNAGYSHTGWKDTNGTVDLTQAKKYTAETTITATYDSDISEEKKDSYVKVTFNAGKSGSFAQDAKTVFYVNPNKEVNLSEKAPTPVANKGHAFTRWDKPLVDTFKTETTITALYVSEGDIKTEETEGFTKVTFDKGDHGEFVKDATTVYWVNPDKELVLPAPSIVAAKGYTHTGWDPALTPAKKYTQETTVKATYQADTSDTQVEGFNKVTFETNEADGTFAGNTTTKDVWVKPDTIVDLTDKAPTVTAKEGKTHTGWDRELVGTFANESKIKATYASDISDKPVAGWTEITFNQGDHGKFADGAKNVLWVNPKKAVKLSEKAPEVVADTNYSFVEWKDGQNKADLETATTYTEAKSFTATYESDFSDQAKDGFVQITFKPGENGQFAQGAKTTTYVRKDKAVDLTEKAPKVIPNQNFGHTGWKPELKGTFDKATVIEAQYVAGTFDINSLKEITVLGPTKMAYAEGEKINLAGLKIIAKDGTGIQEEYDGADAIAGAGFTINPAKETALTIADHNDQPITVSKGNVNGSTVTTLSVSKNQSAEPKDVLARNLGENPQKTTVTGKAPAGSTIKVTDLDGKDLTGGKTITVPQNGEFTVELDKKYDVGTPVKVTSTEAGKTESGPIVKQVFDDVNEDGKDDKDQKSQQPTDVKAMNQNKVVDGQVTTEEEDKTTVTGKAKPGATIKITNAQGEDITGNQTIIADAQNGSFTVKVDKQNPNDIIKVTAKDTDKALTSDPVEAKVFRDADNDGNEDGKRVTTRPSALARNIGTGTNTPKTPATFTTVEGDTEKGATVTISYEFNGQAKTKTVKAETEGTNGLYTYKAELDDLLPAGTKVTVKAAIVGKSDSPSTEAYVFDDRNDDKTDDKVGQFDPATISALQVLGPKKAGYTEGDTLDLTGLEVIATDAQGVSKTFTLDGTSLKAKDNTTLDGITIKVGETTVDLANLPALTNKDHNGKPITVTKGNVTADSAVQLTVAKLNATDRPSALASNKGEKPTFTTITGEGEVGATVIAKVDGTEVGRATVEANGKYTIEAKQAEKPLKDGTKVSVTAKKAPKGESAVQETIVFTDKDGNGQPDSSQAFDKNNVKAMEVVASPNQMVYANGDNLKLAGMKVLLTDGNDNKMIVEFSQFAEYGIKVEPVDNAELSSKDKADGGHNGLKIKATKTFNKDNQQVKLEGETPTALTVNKDRTAQPTDVTAANIGEETKTKVRFKAPTGATIKITKDGATGNLIEGTPVAGDGDNAGYLVATLSEKLPEGTKIQITAAETGKTESAPQEATVIRDKDGNWKPDTSAKLTKPEISPVRENDEKVIVDAPNAEDKIQTIEVADQAGNTVTLVKDTTDATGKTWKVGGSDPEVKIKANSDGKLEIPVKGKLPLNDRDTIKVTFKDGEKPTPNEVFDKVSVQKASQKPTVEPVYSGDKNVKVADPTIADPTAKTIKVKVNDNDSLVIKKQDDGSWKIESKPDAKVEVKDGKVIVPLDPSAKKDDTIKVSTINDSKVESPAETVTVVDKQPSTKPSVNPVKSGDTTVGGTAGPGADIVVEVTSKDGGEPKKIVGKADGEGNFKVSTDKLNDGDTIVVKATEPGKSETVSDTVTVGVDTTALDKAIQDGKDSLDTEKGGRNDGTPADKALEEAIKEGEQVKTQDPAASQDEVDKAKDKIEKAIEEKKKMDAALDELEKAKNELDQTINDAKEDKKPKDEIKKGEKASEDAGTVIDSKGKDKTADQVKELVEKTKEANRLLGLPAIQITVDSAIYDSKDIIFTTNPGRCNVVVTITRNDLTQESYETTTGAGGTGSISLDKPLEFGDAIKISATRVTDSRPTPDYIDNSTLAIV</sequence>
<accession>A0ABW9GX02</accession>
<feature type="compositionally biased region" description="Basic and acidic residues" evidence="1">
    <location>
        <begin position="2857"/>
        <end position="2881"/>
    </location>
</feature>
<dbReference type="Pfam" id="PF17936">
    <property type="entry name" value="Big_6"/>
    <property type="match status" value="3"/>
</dbReference>
<dbReference type="Gene3D" id="1.20.1270.90">
    <property type="entry name" value="AF1782-like"/>
    <property type="match status" value="1"/>
</dbReference>
<organism evidence="5 6">
    <name type="scientific">Peptococcus simiae</name>
    <dbReference type="NCBI Taxonomy" id="1643805"/>
    <lineage>
        <taxon>Bacteria</taxon>
        <taxon>Bacillati</taxon>
        <taxon>Bacillota</taxon>
        <taxon>Clostridia</taxon>
        <taxon>Eubacteriales</taxon>
        <taxon>Peptococcaceae</taxon>
        <taxon>Peptococcus</taxon>
    </lineage>
</organism>
<feature type="domain" description="Bacterial Ig" evidence="4">
    <location>
        <begin position="1838"/>
        <end position="1908"/>
    </location>
</feature>
<dbReference type="EMBL" id="JBJUVG010000001">
    <property type="protein sequence ID" value="MFM9412792.1"/>
    <property type="molecule type" value="Genomic_DNA"/>
</dbReference>
<protein>
    <submittedName>
        <fullName evidence="5">Ig-like domain-containing protein</fullName>
    </submittedName>
</protein>
<evidence type="ECO:0000259" key="3">
    <source>
        <dbReference type="Pfam" id="PF07523"/>
    </source>
</evidence>
<keyword evidence="2" id="KW-0732">Signal</keyword>
<feature type="compositionally biased region" description="Basic and acidic residues" evidence="1">
    <location>
        <begin position="1805"/>
        <end position="1814"/>
    </location>
</feature>
<name>A0ABW9GX02_9FIRM</name>
<feature type="chain" id="PRO_5046402866" evidence="2">
    <location>
        <begin position="25"/>
        <end position="3006"/>
    </location>
</feature>
<dbReference type="Gene3D" id="2.60.40.10">
    <property type="entry name" value="Immunoglobulins"/>
    <property type="match status" value="3"/>
</dbReference>